<feature type="chain" id="PRO_5035868163" evidence="2">
    <location>
        <begin position="21"/>
        <end position="2408"/>
    </location>
</feature>
<feature type="compositionally biased region" description="Polar residues" evidence="1">
    <location>
        <begin position="978"/>
        <end position="1001"/>
    </location>
</feature>
<name>A0A8T0E0R8_ARGBR</name>
<sequence length="2408" mass="275730">MKFNTYNLILLGIFVASTYGGETKKDSREIYPMRFESSRTSASQESAIGHRAKARISRKEESSSARGASSSRGNTKFSRNEESSQTPSRSRVLKTNPKRSGLNLRRRISDTENVDSNKSDTSHVWKEVPKSISTTEKDSPHISKEIEEISYDSSRIDNNEDGNPLASKKDSEKKSNKQPKRSDLRKVQGRSSVPQRYGKVKLINEAELKKTGLANRTSQQDTTESKNLSSRNKNLETASQSPKSSPNENMQHDTNISNRNPPLVENNKKRRRKVLRIRNRHKNNNTPKTMEEKIISDKKVENSETSHSPPSSVIKIENAPISRGYKQENNTFVHEKDQFSETGNTQAIKESMKDSLIDSMKNSENPSTEKHSRKEFEANFNPLHDSTQNAEKADKGKPKTIFRDDEESNTRKFSDNHEYSNQNFNRDSIPEKIPEGNDQYMVSYNYMGNKDDQPKDVIKLSEYSVSKKGVIKKAQAIPEKKVQPKSEKRKIKSHRTRNFENERGNQPERLEFSKRFTPLLSNEDKFAQIDHTDEDIVENYEINRSPVTYKKKNTKKSDEAVWVPAKLEKYSVNEDIPISKQKTQSETLKTDLGDTFFHSYNSRNPYPSKNNLATEKDFPVFVQNNESPKKASERNFKKPFNNRSVPAKKQSISSSENKGKYFMHMFKRVGDVSLENFDASSSEVPRNDGFMSSLKLSWNDDDRRAHVETSIDSRMQPSTFKAGSSIFQSSFEDNLGSELSVQRQFPRIPNISQMRTALYSPNQHTRSNPQRKSDNRRAYLEDKPYYLKPDIKNFKDIYLRKPDSRTDIRFINPEVRSYYLKPENEKEIKRLTNDFHNQQLHFPFEAYRRPNQGDGYPKPFQMQQTPKKIQVKSPSLGVYYSDSKEQYNARSNSFKMIPVANNNNYKIDTHLSYKMPSETQIIPSTIKLTQNPSEDMIRNKMRSENSDAKQKLSANENTDTRPKVSANENTDTRPKGSVNENLPLNKNSDSKTALKTNSNRTEQIRGTPKFQRRAGPLNTQNAPQPFIKDNAKATEKEIQLSNASDLQKSQNKNIKVEPDQDVVKHAESQHFQRISKDSFDDFPLPELQNAGRETSRSIEPHAWEYGFEQPAINSPRFNSIPKTSFDCKGKYGYHADPETGCQVFHMCQGRGAKHSFLCPNNTIFNQQLLVCDWHNRVNCDGSTARSRVNDHLYSRNANSDSIKKSHNDAGRQWKWATQQARTNNYGSFKRRKANSDRIDTSEGQILKETPDGLHYLDENDKARRNHRNNARPPNYVSHKLQGSGDEPKTSISLPNGLPNNPPSVQNINKDTRKKIQEHSNVSDQKPQYHNNFQSEKIVEEHDFSDNRTNSPEFQNYKKNEYFIHHDQAKPENHHKEVAPIIYEYDERNNKDNLNRPKVQDLRIKPKRQPFSKKGNTETTKIPLTEKPRYYQERTNFATTSTPLRDYATTFLAEEFRTEPPRSTTNPYSVVKKQNIVPFTNIPVPNKLEGDIVNTNTIQKPVSALHSDLITDPVLGDIQKVPDYKPAVSLPENHKSSLDPKMLVYTYPLEPITKKTGESKQSNYGERIVNTNHGNARTTLKSQQGSPRNAKVPKSQKYIDVERKNLPNINVTSRIADIVSRLQTIGTGVSQILDGKDNLYKSINIHKLKPAAPSQKDQKINFDPFAIVKFPNTIDDSKSVRTDIPVELPNISQNRNKEKSIPTSAKNVELNGISENLNNTNEPRTTTFNPIISKNDSMSNSELQMPYQNSQRNPGTHLKNQFHKVIRLPANAAIQQSYRQKDGVNLHVQSRTPVDISPQTKYDQHPTHPIVKQNGNNFREIDSRRKHLSNIPRRPITLNFNRDQHTFTNAEDYVPSSTSINDVNGDNFRTENSFTAIVRHTTPLPSINNLNGNNFQNDRNVHAFPNNVLQQPVISKFNHEQHTLINAEHNKPSSTVINYPNANSFQKEHSYSGIVRHTTPLPRKNNVLNRNNFQNDRNVHVRPNNVFQKPPIPNFNRDQHTVIEPVYRFPPSQNNAKLNENNFKEAIGRPKYNSNIPQGATPKPNMLQHTVTESLNHAKPTQLIKNSINKKYFQGIRGRHTYNTVPQRDIGSNTHVSKMVPHNKPSFTQNNLPAFIFTVNPSQENPNWKTGQKYNPSTISKSPSISLPQNKPSIEHKQEILSRKPFDDNNDDPDCDDSSDETETSDHLSLGKYGPNYKTIQNFPKYNIRPTVPSLHTNGRVVTTSNDDEESKETGPHNCNNKGKQPPPDYGISINEKRNPSDITTPINHKHFPIQNGFSKPQSLPNYPKITQDRKYKPKTRNVVKEKEQVAIKPMKFFHSQFSSPALTKKYEGKKSLLDNKHSMESGVSLENSNKLRNVRSSEESSEASKDSHEDSASTESKRKAEYRELERAAELEAEKMVKSTTKST</sequence>
<dbReference type="EMBL" id="JABXBU010002231">
    <property type="protein sequence ID" value="KAF8764322.1"/>
    <property type="molecule type" value="Genomic_DNA"/>
</dbReference>
<feature type="region of interest" description="Disordered" evidence="1">
    <location>
        <begin position="2337"/>
        <end position="2408"/>
    </location>
</feature>
<feature type="compositionally biased region" description="Polar residues" evidence="1">
    <location>
        <begin position="214"/>
        <end position="260"/>
    </location>
</feature>
<proteinExistence type="predicted"/>
<dbReference type="Proteomes" id="UP000807504">
    <property type="component" value="Unassembled WGS sequence"/>
</dbReference>
<keyword evidence="2" id="KW-0732">Signal</keyword>
<evidence type="ECO:0000256" key="1">
    <source>
        <dbReference type="SAM" id="MobiDB-lite"/>
    </source>
</evidence>
<evidence type="ECO:0000313" key="4">
    <source>
        <dbReference type="EMBL" id="KAF8764322.1"/>
    </source>
</evidence>
<feature type="region of interest" description="Disordered" evidence="1">
    <location>
        <begin position="2121"/>
        <end position="2195"/>
    </location>
</feature>
<feature type="compositionally biased region" description="Polar residues" evidence="1">
    <location>
        <begin position="2275"/>
        <end position="2284"/>
    </location>
</feature>
<feature type="compositionally biased region" description="Basic and acidic residues" evidence="1">
    <location>
        <begin position="167"/>
        <end position="186"/>
    </location>
</feature>
<feature type="compositionally biased region" description="Low complexity" evidence="1">
    <location>
        <begin position="64"/>
        <end position="73"/>
    </location>
</feature>
<feature type="region of interest" description="Disordered" evidence="1">
    <location>
        <begin position="757"/>
        <end position="778"/>
    </location>
</feature>
<feature type="compositionally biased region" description="Polar residues" evidence="1">
    <location>
        <begin position="2213"/>
        <end position="2224"/>
    </location>
</feature>
<feature type="compositionally biased region" description="Polar residues" evidence="1">
    <location>
        <begin position="757"/>
        <end position="770"/>
    </location>
</feature>
<feature type="region of interest" description="Disordered" evidence="1">
    <location>
        <begin position="2208"/>
        <end position="2303"/>
    </location>
</feature>
<feature type="region of interest" description="Disordered" evidence="1">
    <location>
        <begin position="35"/>
        <end position="313"/>
    </location>
</feature>
<reference evidence="4" key="2">
    <citation type="submission" date="2020-06" db="EMBL/GenBank/DDBJ databases">
        <authorList>
            <person name="Sheffer M."/>
        </authorList>
    </citation>
    <scope>NUCLEOTIDE SEQUENCE</scope>
</reference>
<reference evidence="4" key="1">
    <citation type="journal article" date="2020" name="bioRxiv">
        <title>Chromosome-level reference genome of the European wasp spider Argiope bruennichi: a resource for studies on range expansion and evolutionary adaptation.</title>
        <authorList>
            <person name="Sheffer M.M."/>
            <person name="Hoppe A."/>
            <person name="Krehenwinkel H."/>
            <person name="Uhl G."/>
            <person name="Kuss A.W."/>
            <person name="Jensen L."/>
            <person name="Jensen C."/>
            <person name="Gillespie R.G."/>
            <person name="Hoff K.J."/>
            <person name="Prost S."/>
        </authorList>
    </citation>
    <scope>NUCLEOTIDE SEQUENCE</scope>
</reference>
<feature type="signal peptide" evidence="2">
    <location>
        <begin position="1"/>
        <end position="20"/>
    </location>
</feature>
<comment type="caution">
    <text evidence="4">The sequence shown here is derived from an EMBL/GenBank/DDBJ whole genome shotgun (WGS) entry which is preliminary data.</text>
</comment>
<dbReference type="InterPro" id="IPR036508">
    <property type="entry name" value="Chitin-bd_dom_sf"/>
</dbReference>
<dbReference type="SMART" id="SM00494">
    <property type="entry name" value="ChtBD2"/>
    <property type="match status" value="1"/>
</dbReference>
<feature type="compositionally biased region" description="Basic residues" evidence="1">
    <location>
        <begin position="268"/>
        <end position="283"/>
    </location>
</feature>
<feature type="compositionally biased region" description="Basic and acidic residues" evidence="1">
    <location>
        <begin position="107"/>
        <end position="147"/>
    </location>
</feature>
<dbReference type="Gene3D" id="2.170.140.10">
    <property type="entry name" value="Chitin binding domain"/>
    <property type="match status" value="1"/>
</dbReference>
<evidence type="ECO:0000256" key="2">
    <source>
        <dbReference type="SAM" id="SignalP"/>
    </source>
</evidence>
<feature type="region of interest" description="Disordered" evidence="1">
    <location>
        <begin position="1224"/>
        <end position="1307"/>
    </location>
</feature>
<feature type="compositionally biased region" description="Acidic residues" evidence="1">
    <location>
        <begin position="2167"/>
        <end position="2182"/>
    </location>
</feature>
<dbReference type="InterPro" id="IPR002557">
    <property type="entry name" value="Chitin-bd_dom"/>
</dbReference>
<accession>A0A8T0E0R8</accession>
<dbReference type="PROSITE" id="PS50940">
    <property type="entry name" value="CHIT_BIND_II"/>
    <property type="match status" value="1"/>
</dbReference>
<keyword evidence="5" id="KW-1185">Reference proteome</keyword>
<feature type="region of interest" description="Disordered" evidence="1">
    <location>
        <begin position="627"/>
        <end position="653"/>
    </location>
</feature>
<gene>
    <name evidence="4" type="ORF">HNY73_022406</name>
</gene>
<dbReference type="GO" id="GO:0008061">
    <property type="term" value="F:chitin binding"/>
    <property type="evidence" value="ECO:0007669"/>
    <property type="project" value="InterPro"/>
</dbReference>
<feature type="compositionally biased region" description="Basic and acidic residues" evidence="1">
    <location>
        <begin position="391"/>
        <end position="418"/>
    </location>
</feature>
<feature type="compositionally biased region" description="Polar residues" evidence="1">
    <location>
        <begin position="2121"/>
        <end position="2151"/>
    </location>
</feature>
<evidence type="ECO:0000259" key="3">
    <source>
        <dbReference type="PROSITE" id="PS50940"/>
    </source>
</evidence>
<dbReference type="Pfam" id="PF01607">
    <property type="entry name" value="CBM_14"/>
    <property type="match status" value="1"/>
</dbReference>
<feature type="compositionally biased region" description="Basic and acidic residues" evidence="1">
    <location>
        <begin position="289"/>
        <end position="304"/>
    </location>
</feature>
<feature type="compositionally biased region" description="Basic and acidic residues" evidence="1">
    <location>
        <begin position="1248"/>
        <end position="1262"/>
    </location>
</feature>
<organism evidence="4 5">
    <name type="scientific">Argiope bruennichi</name>
    <name type="common">Wasp spider</name>
    <name type="synonym">Aranea bruennichi</name>
    <dbReference type="NCBI Taxonomy" id="94029"/>
    <lineage>
        <taxon>Eukaryota</taxon>
        <taxon>Metazoa</taxon>
        <taxon>Ecdysozoa</taxon>
        <taxon>Arthropoda</taxon>
        <taxon>Chelicerata</taxon>
        <taxon>Arachnida</taxon>
        <taxon>Araneae</taxon>
        <taxon>Araneomorphae</taxon>
        <taxon>Entelegynae</taxon>
        <taxon>Araneoidea</taxon>
        <taxon>Araneidae</taxon>
        <taxon>Argiope</taxon>
    </lineage>
</organism>
<feature type="region of interest" description="Disordered" evidence="1">
    <location>
        <begin position="379"/>
        <end position="436"/>
    </location>
</feature>
<dbReference type="SUPFAM" id="SSF57625">
    <property type="entry name" value="Invertebrate chitin-binding proteins"/>
    <property type="match status" value="1"/>
</dbReference>
<feature type="compositionally biased region" description="Basic and acidic residues" evidence="1">
    <location>
        <begin position="2359"/>
        <end position="2401"/>
    </location>
</feature>
<feature type="compositionally biased region" description="Basic and acidic residues" evidence="1">
    <location>
        <begin position="2152"/>
        <end position="2166"/>
    </location>
</feature>
<protein>
    <submittedName>
        <fullName evidence="4">U-scoloptoxin(01)-Er1a like protein</fullName>
    </submittedName>
</protein>
<feature type="region of interest" description="Disordered" evidence="1">
    <location>
        <begin position="942"/>
        <end position="1025"/>
    </location>
</feature>
<evidence type="ECO:0000313" key="5">
    <source>
        <dbReference type="Proteomes" id="UP000807504"/>
    </source>
</evidence>
<dbReference type="GO" id="GO:0005576">
    <property type="term" value="C:extracellular region"/>
    <property type="evidence" value="ECO:0007669"/>
    <property type="project" value="InterPro"/>
</dbReference>
<feature type="compositionally biased region" description="Basic and acidic residues" evidence="1">
    <location>
        <begin position="627"/>
        <end position="636"/>
    </location>
</feature>
<feature type="domain" description="Chitin-binding type-2" evidence="3">
    <location>
        <begin position="1124"/>
        <end position="1181"/>
    </location>
</feature>